<dbReference type="Gene3D" id="3.40.30.10">
    <property type="entry name" value="Glutaredoxin"/>
    <property type="match status" value="1"/>
</dbReference>
<dbReference type="GO" id="GO:0006749">
    <property type="term" value="P:glutathione metabolic process"/>
    <property type="evidence" value="ECO:0007669"/>
    <property type="project" value="TreeGrafter"/>
</dbReference>
<dbReference type="EMBL" id="MG787173">
    <property type="protein sequence ID" value="AZQ23849.1"/>
    <property type="molecule type" value="mRNA"/>
</dbReference>
<dbReference type="SUPFAM" id="SSF52833">
    <property type="entry name" value="Thioredoxin-like"/>
    <property type="match status" value="1"/>
</dbReference>
<dbReference type="FunFam" id="3.40.30.10:FF:000034">
    <property type="entry name" value="glutathione S-transferase 1"/>
    <property type="match status" value="1"/>
</dbReference>
<dbReference type="PROSITE" id="PS50405">
    <property type="entry name" value="GST_CTER"/>
    <property type="match status" value="1"/>
</dbReference>
<dbReference type="SFLD" id="SFLDG01153">
    <property type="entry name" value="Main.4:_Theta-like"/>
    <property type="match status" value="1"/>
</dbReference>
<dbReference type="InterPro" id="IPR036249">
    <property type="entry name" value="Thioredoxin-like_sf"/>
</dbReference>
<name>A0A3S9LUX4_MACNP</name>
<accession>A0A3S9LUX4</accession>
<evidence type="ECO:0000313" key="4">
    <source>
        <dbReference type="EMBL" id="AZQ23849.1"/>
    </source>
</evidence>
<dbReference type="SFLD" id="SFLDG00358">
    <property type="entry name" value="Main_(cytGST)"/>
    <property type="match status" value="1"/>
</dbReference>
<dbReference type="CDD" id="cd03177">
    <property type="entry name" value="GST_C_Delta_Epsilon"/>
    <property type="match status" value="1"/>
</dbReference>
<protein>
    <submittedName>
        <fullName evidence="4">Glutathione S-transferase-2</fullName>
    </submittedName>
</protein>
<gene>
    <name evidence="4" type="primary">GST-2</name>
</gene>
<dbReference type="PANTHER" id="PTHR43969:SF9">
    <property type="entry name" value="GLUTATHIONE S TRANSFERASE D10, ISOFORM A-RELATED"/>
    <property type="match status" value="1"/>
</dbReference>
<evidence type="ECO:0000259" key="2">
    <source>
        <dbReference type="PROSITE" id="PS50404"/>
    </source>
</evidence>
<comment type="subunit">
    <text evidence="1">Homodimer.</text>
</comment>
<feature type="domain" description="GST N-terminal" evidence="2">
    <location>
        <begin position="1"/>
        <end position="82"/>
    </location>
</feature>
<dbReference type="CDD" id="cd03045">
    <property type="entry name" value="GST_N_Delta_Epsilon"/>
    <property type="match status" value="1"/>
</dbReference>
<keyword evidence="4" id="KW-0808">Transferase</keyword>
<evidence type="ECO:0000256" key="1">
    <source>
        <dbReference type="ARBA" id="ARBA00011738"/>
    </source>
</evidence>
<proteinExistence type="evidence at transcript level"/>
<organism evidence="4">
    <name type="scientific">Macrobrachium nipponense</name>
    <name type="common">Oriental river shrimp</name>
    <name type="synonym">Palaemon nipponensis</name>
    <dbReference type="NCBI Taxonomy" id="159736"/>
    <lineage>
        <taxon>Eukaryota</taxon>
        <taxon>Metazoa</taxon>
        <taxon>Ecdysozoa</taxon>
        <taxon>Arthropoda</taxon>
        <taxon>Crustacea</taxon>
        <taxon>Multicrustacea</taxon>
        <taxon>Malacostraca</taxon>
        <taxon>Eumalacostraca</taxon>
        <taxon>Eucarida</taxon>
        <taxon>Decapoda</taxon>
        <taxon>Pleocyemata</taxon>
        <taxon>Caridea</taxon>
        <taxon>Palaemonoidea</taxon>
        <taxon>Palaemonidae</taxon>
        <taxon>Macrobrachium</taxon>
    </lineage>
</organism>
<dbReference type="PROSITE" id="PS50404">
    <property type="entry name" value="GST_NTER"/>
    <property type="match status" value="1"/>
</dbReference>
<dbReference type="AlphaFoldDB" id="A0A3S9LUX4"/>
<dbReference type="SUPFAM" id="SSF47616">
    <property type="entry name" value="GST C-terminal domain-like"/>
    <property type="match status" value="1"/>
</dbReference>
<reference evidence="4" key="1">
    <citation type="journal article" date="2018" name="Int. J. Mol. Sci.">
        <title>Molecular Cloning and Expression of MnGST-1 and MnGST-2 from Oriental River Prawn, Macrobrachium nipponense, in Response to Hypoxia and Reoxygenation.</title>
        <authorList>
            <person name="Xu L."/>
            <person name="Yang M."/>
            <person name="Fu H."/>
            <person name="Sun S."/>
            <person name="Qiao H."/>
            <person name="Zhang W."/>
            <person name="Gong Y."/>
            <person name="Jiang S."/>
            <person name="Xiong Y."/>
            <person name="Jin S."/>
            <person name="Wu Y."/>
        </authorList>
    </citation>
    <scope>NUCLEOTIDE SEQUENCE</scope>
</reference>
<dbReference type="GO" id="GO:0004364">
    <property type="term" value="F:glutathione transferase activity"/>
    <property type="evidence" value="ECO:0007669"/>
    <property type="project" value="TreeGrafter"/>
</dbReference>
<dbReference type="InterPro" id="IPR036282">
    <property type="entry name" value="Glutathione-S-Trfase_C_sf"/>
</dbReference>
<evidence type="ECO:0000259" key="3">
    <source>
        <dbReference type="PROSITE" id="PS50405"/>
    </source>
</evidence>
<dbReference type="Gene3D" id="1.20.1050.10">
    <property type="match status" value="1"/>
</dbReference>
<feature type="domain" description="GST C-terminal" evidence="3">
    <location>
        <begin position="88"/>
        <end position="208"/>
    </location>
</feature>
<dbReference type="FunFam" id="1.20.1050.10:FF:000007">
    <property type="entry name" value="Glutathione S-transferase 1-1"/>
    <property type="match status" value="1"/>
</dbReference>
<sequence>MPLDLYYHPVSPYCRSVLLTARAVGVDLNLKKVDLFNKEQLKPEFVAINPQHTVPTLVDGDLTLWESRVICTYLVNKYGKDDSLYPKDPKARAKVDAILHFDIGTLANRWAQLFLPIKSGKAKKPCQEHVDKLHEALEWLDGFLKGVKFAAGTDHVTVADLVLISNVSSYQAAGFVVEHYVNINSWIAKCKQAMEGYEELNGEGAKSFGDFVRSMIKDE</sequence>
<dbReference type="PANTHER" id="PTHR43969">
    <property type="entry name" value="GLUTATHIONE S TRANSFERASE D10, ISOFORM A-RELATED"/>
    <property type="match status" value="1"/>
</dbReference>
<dbReference type="InterPro" id="IPR004045">
    <property type="entry name" value="Glutathione_S-Trfase_N"/>
</dbReference>
<dbReference type="InterPro" id="IPR010987">
    <property type="entry name" value="Glutathione-S-Trfase_C-like"/>
</dbReference>
<dbReference type="InterPro" id="IPR040079">
    <property type="entry name" value="Glutathione_S-Trfase"/>
</dbReference>
<dbReference type="SFLD" id="SFLDS00019">
    <property type="entry name" value="Glutathione_Transferase_(cytos"/>
    <property type="match status" value="1"/>
</dbReference>
<dbReference type="Pfam" id="PF13417">
    <property type="entry name" value="GST_N_3"/>
    <property type="match status" value="1"/>
</dbReference>